<organism evidence="1 2">
    <name type="scientific">Planomonospora sphaerica</name>
    <dbReference type="NCBI Taxonomy" id="161355"/>
    <lineage>
        <taxon>Bacteria</taxon>
        <taxon>Bacillati</taxon>
        <taxon>Actinomycetota</taxon>
        <taxon>Actinomycetes</taxon>
        <taxon>Streptosporangiales</taxon>
        <taxon>Streptosporangiaceae</taxon>
        <taxon>Planomonospora</taxon>
    </lineage>
</organism>
<sequence>MAGVDLHYEALERCRTAARTLAGKFADLGAGYPAKGTDSSVFGKLADSSALATAVDGVETAVDGELGRVTSRLKGVERALDLVQDNVRGANRAGGAAEA</sequence>
<keyword evidence="2" id="KW-1185">Reference proteome</keyword>
<dbReference type="RefSeq" id="WP_068897656.1">
    <property type="nucleotide sequence ID" value="NZ_BDCX01000007.1"/>
</dbReference>
<evidence type="ECO:0000313" key="2">
    <source>
        <dbReference type="Proteomes" id="UP000077701"/>
    </source>
</evidence>
<proteinExistence type="predicted"/>
<accession>A0A171D3Q3</accession>
<protein>
    <submittedName>
        <fullName evidence="1">Uncharacterized protein</fullName>
    </submittedName>
</protein>
<evidence type="ECO:0000313" key="1">
    <source>
        <dbReference type="EMBL" id="GAT67603.1"/>
    </source>
</evidence>
<dbReference type="EMBL" id="BDCX01000007">
    <property type="protein sequence ID" value="GAT67603.1"/>
    <property type="molecule type" value="Genomic_DNA"/>
</dbReference>
<dbReference type="OrthoDB" id="3543865at2"/>
<reference evidence="1 2" key="1">
    <citation type="journal article" date="2016" name="Genome Announc.">
        <title>Draft Genome Sequence of Planomonospora sphaerica JCM9374, a Rare Actinomycete.</title>
        <authorList>
            <person name="Dohra H."/>
            <person name="Suzuki T."/>
            <person name="Inoue Y."/>
            <person name="Kodani S."/>
        </authorList>
    </citation>
    <scope>NUCLEOTIDE SEQUENCE [LARGE SCALE GENOMIC DNA]</scope>
    <source>
        <strain evidence="1 2">JCM 9374</strain>
    </source>
</reference>
<reference evidence="2" key="2">
    <citation type="submission" date="2016-04" db="EMBL/GenBank/DDBJ databases">
        <title>Planomonospora sphaerica JCM9374 whole genome shotgun sequence.</title>
        <authorList>
            <person name="Suzuki T."/>
            <person name="Dohra H."/>
            <person name="Kodani S."/>
        </authorList>
    </citation>
    <scope>NUCLEOTIDE SEQUENCE [LARGE SCALE GENOMIC DNA]</scope>
    <source>
        <strain evidence="2">JCM 9374</strain>
    </source>
</reference>
<dbReference type="Proteomes" id="UP000077701">
    <property type="component" value="Unassembled WGS sequence"/>
</dbReference>
<comment type="caution">
    <text evidence="1">The sequence shown here is derived from an EMBL/GenBank/DDBJ whole genome shotgun (WGS) entry which is preliminary data.</text>
</comment>
<dbReference type="AlphaFoldDB" id="A0A171D3Q3"/>
<dbReference type="STRING" id="161355.PS9374_03261"/>
<gene>
    <name evidence="1" type="ORF">PS9374_03261</name>
</gene>
<name>A0A171D3Q3_9ACTN</name>